<dbReference type="Proteomes" id="UP001627154">
    <property type="component" value="Unassembled WGS sequence"/>
</dbReference>
<keyword evidence="2" id="KW-1185">Reference proteome</keyword>
<reference evidence="1 2" key="1">
    <citation type="journal article" date="2024" name="bioRxiv">
        <title>A reference genome for Trichogramma kaykai: A tiny desert-dwelling parasitoid wasp with competing sex-ratio distorters.</title>
        <authorList>
            <person name="Culotta J."/>
            <person name="Lindsey A.R."/>
        </authorList>
    </citation>
    <scope>NUCLEOTIDE SEQUENCE [LARGE SCALE GENOMIC DNA]</scope>
    <source>
        <strain evidence="1 2">KSX58</strain>
    </source>
</reference>
<organism evidence="1 2">
    <name type="scientific">Trichogramma kaykai</name>
    <dbReference type="NCBI Taxonomy" id="54128"/>
    <lineage>
        <taxon>Eukaryota</taxon>
        <taxon>Metazoa</taxon>
        <taxon>Ecdysozoa</taxon>
        <taxon>Arthropoda</taxon>
        <taxon>Hexapoda</taxon>
        <taxon>Insecta</taxon>
        <taxon>Pterygota</taxon>
        <taxon>Neoptera</taxon>
        <taxon>Endopterygota</taxon>
        <taxon>Hymenoptera</taxon>
        <taxon>Apocrita</taxon>
        <taxon>Proctotrupomorpha</taxon>
        <taxon>Chalcidoidea</taxon>
        <taxon>Trichogrammatidae</taxon>
        <taxon>Trichogramma</taxon>
    </lineage>
</organism>
<proteinExistence type="predicted"/>
<dbReference type="EMBL" id="JBJJXI010000032">
    <property type="protein sequence ID" value="KAL3403098.1"/>
    <property type="molecule type" value="Genomic_DNA"/>
</dbReference>
<comment type="caution">
    <text evidence="1">The sequence shown here is derived from an EMBL/GenBank/DDBJ whole genome shotgun (WGS) entry which is preliminary data.</text>
</comment>
<sequence>MLLVKGPTSVAGVRLEKASERWNGYTRQRRTVFIFVSRCVCLREDAAQRSATICARLVCTHCTSATKSSRIRWADRTSRCFTPTPRKIQSKV</sequence>
<name>A0ABD2XDB3_9HYME</name>
<gene>
    <name evidence="1" type="ORF">TKK_004229</name>
</gene>
<accession>A0ABD2XDB3</accession>
<evidence type="ECO:0000313" key="2">
    <source>
        <dbReference type="Proteomes" id="UP001627154"/>
    </source>
</evidence>
<evidence type="ECO:0000313" key="1">
    <source>
        <dbReference type="EMBL" id="KAL3403098.1"/>
    </source>
</evidence>
<protein>
    <submittedName>
        <fullName evidence="1">Uncharacterized protein</fullName>
    </submittedName>
</protein>
<dbReference type="AlphaFoldDB" id="A0ABD2XDB3"/>